<evidence type="ECO:0000313" key="4">
    <source>
        <dbReference type="Proteomes" id="UP000717995"/>
    </source>
</evidence>
<dbReference type="Proteomes" id="UP000717995">
    <property type="component" value="Unassembled WGS sequence"/>
</dbReference>
<keyword evidence="1" id="KW-0812">Transmembrane</keyword>
<dbReference type="EMBL" id="JAFEUP010000002">
    <property type="protein sequence ID" value="MBM7060827.1"/>
    <property type="molecule type" value="Genomic_DNA"/>
</dbReference>
<dbReference type="NCBIfam" id="NF033919">
    <property type="entry name" value="PA2779_fam"/>
    <property type="match status" value="1"/>
</dbReference>
<organism evidence="3 4">
    <name type="scientific">Zestomonas insulae</name>
    <dbReference type="NCBI Taxonomy" id="2809017"/>
    <lineage>
        <taxon>Bacteria</taxon>
        <taxon>Pseudomonadati</taxon>
        <taxon>Pseudomonadota</taxon>
        <taxon>Gammaproteobacteria</taxon>
        <taxon>Pseudomonadales</taxon>
        <taxon>Pseudomonadaceae</taxon>
        <taxon>Zestomonas</taxon>
    </lineage>
</organism>
<feature type="chain" id="PRO_5047486562" evidence="2">
    <location>
        <begin position="25"/>
        <end position="115"/>
    </location>
</feature>
<evidence type="ECO:0000313" key="3">
    <source>
        <dbReference type="EMBL" id="MBM7060827.1"/>
    </source>
</evidence>
<keyword evidence="2" id="KW-0732">Signal</keyword>
<feature type="signal peptide" evidence="2">
    <location>
        <begin position="1"/>
        <end position="24"/>
    </location>
</feature>
<accession>A0ABS2ICZ5</accession>
<keyword evidence="1" id="KW-1133">Transmembrane helix</keyword>
<protein>
    <submittedName>
        <fullName evidence="3">PA2779 family protein</fullName>
    </submittedName>
</protein>
<reference evidence="3 4" key="1">
    <citation type="submission" date="2021-02" db="EMBL/GenBank/DDBJ databases">
        <authorList>
            <person name="Lee D.-H."/>
        </authorList>
    </citation>
    <scope>NUCLEOTIDE SEQUENCE [LARGE SCALE GENOMIC DNA]</scope>
    <source>
        <strain evidence="3 4">UL073</strain>
    </source>
</reference>
<name>A0ABS2ICZ5_9GAMM</name>
<sequence length="115" mass="12094">MKVLTTLFSALLLLVSLAQVPAQAAMIATNDVVANQQAQANRDKVRDFLTRASVQEQLRVMGVDAALARSRVDSLTAQEVASLAQRIDSLPAGGALSTTDVIIILLVAILVAIAL</sequence>
<dbReference type="Pfam" id="PF20332">
    <property type="entry name" value="DUF6627"/>
    <property type="match status" value="1"/>
</dbReference>
<evidence type="ECO:0000256" key="1">
    <source>
        <dbReference type="SAM" id="Phobius"/>
    </source>
</evidence>
<dbReference type="RefSeq" id="WP_205348013.1">
    <property type="nucleotide sequence ID" value="NZ_JAFEUP010000002.1"/>
</dbReference>
<evidence type="ECO:0000256" key="2">
    <source>
        <dbReference type="SAM" id="SignalP"/>
    </source>
</evidence>
<keyword evidence="1" id="KW-0472">Membrane</keyword>
<feature type="transmembrane region" description="Helical" evidence="1">
    <location>
        <begin position="92"/>
        <end position="114"/>
    </location>
</feature>
<comment type="caution">
    <text evidence="3">The sequence shown here is derived from an EMBL/GenBank/DDBJ whole genome shotgun (WGS) entry which is preliminary data.</text>
</comment>
<dbReference type="InterPro" id="IPR046735">
    <property type="entry name" value="PA2779-like"/>
</dbReference>
<proteinExistence type="predicted"/>
<gene>
    <name evidence="3" type="ORF">JQX08_08895</name>
</gene>
<keyword evidence="4" id="KW-1185">Reference proteome</keyword>